<feature type="compositionally biased region" description="Basic and acidic residues" evidence="1">
    <location>
        <begin position="17"/>
        <end position="28"/>
    </location>
</feature>
<dbReference type="EMBL" id="JANPWB010000012">
    <property type="protein sequence ID" value="KAJ1118839.1"/>
    <property type="molecule type" value="Genomic_DNA"/>
</dbReference>
<name>A0AAV7NV20_PLEWA</name>
<reference evidence="2" key="1">
    <citation type="journal article" date="2022" name="bioRxiv">
        <title>Sequencing and chromosome-scale assembly of the giantPleurodeles waltlgenome.</title>
        <authorList>
            <person name="Brown T."/>
            <person name="Elewa A."/>
            <person name="Iarovenko S."/>
            <person name="Subramanian E."/>
            <person name="Araus A.J."/>
            <person name="Petzold A."/>
            <person name="Susuki M."/>
            <person name="Suzuki K.-i.T."/>
            <person name="Hayashi T."/>
            <person name="Toyoda A."/>
            <person name="Oliveira C."/>
            <person name="Osipova E."/>
            <person name="Leigh N.D."/>
            <person name="Simon A."/>
            <person name="Yun M.H."/>
        </authorList>
    </citation>
    <scope>NUCLEOTIDE SEQUENCE</scope>
    <source>
        <strain evidence="2">20211129_DDA</strain>
        <tissue evidence="2">Liver</tissue>
    </source>
</reference>
<dbReference type="PANTHER" id="PTHR11505">
    <property type="entry name" value="L1 TRANSPOSABLE ELEMENT-RELATED"/>
    <property type="match status" value="1"/>
</dbReference>
<organism evidence="2 3">
    <name type="scientific">Pleurodeles waltl</name>
    <name type="common">Iberian ribbed newt</name>
    <dbReference type="NCBI Taxonomy" id="8319"/>
    <lineage>
        <taxon>Eukaryota</taxon>
        <taxon>Metazoa</taxon>
        <taxon>Chordata</taxon>
        <taxon>Craniata</taxon>
        <taxon>Vertebrata</taxon>
        <taxon>Euteleostomi</taxon>
        <taxon>Amphibia</taxon>
        <taxon>Batrachia</taxon>
        <taxon>Caudata</taxon>
        <taxon>Salamandroidea</taxon>
        <taxon>Salamandridae</taxon>
        <taxon>Pleurodelinae</taxon>
        <taxon>Pleurodeles</taxon>
    </lineage>
</organism>
<evidence type="ECO:0000256" key="1">
    <source>
        <dbReference type="SAM" id="MobiDB-lite"/>
    </source>
</evidence>
<proteinExistence type="predicted"/>
<gene>
    <name evidence="2" type="ORF">NDU88_007026</name>
</gene>
<dbReference type="AlphaFoldDB" id="A0AAV7NV20"/>
<keyword evidence="3" id="KW-1185">Reference proteome</keyword>
<comment type="caution">
    <text evidence="2">The sequence shown here is derived from an EMBL/GenBank/DDBJ whole genome shotgun (WGS) entry which is preliminary data.</text>
</comment>
<accession>A0AAV7NV20</accession>
<dbReference type="Gene3D" id="3.30.70.1820">
    <property type="entry name" value="L1 transposable element, RRM domain"/>
    <property type="match status" value="1"/>
</dbReference>
<sequence>MHFTGDFGGGSQAGGDGQRHGFPEGEDKIHALGHSGLSVRSTGARAAGLDSGDTYHLLYGQRSGTSIRSKLIDLEDRSCRDNVHFCGFPETIEGADIHFFLQETLPKLTGLTFDPPLEFQRVHRLGPKRRDDTNLPCPIIRCLLRHVQTHHLLQAARSHCTFQMDGLEIRLTDHFSKETSERWRAFLPVRPRLPQLEVKCGLFELARM</sequence>
<dbReference type="Proteomes" id="UP001066276">
    <property type="component" value="Chromosome 8"/>
</dbReference>
<evidence type="ECO:0000313" key="2">
    <source>
        <dbReference type="EMBL" id="KAJ1118839.1"/>
    </source>
</evidence>
<dbReference type="InterPro" id="IPR004244">
    <property type="entry name" value="Transposase_22"/>
</dbReference>
<protein>
    <submittedName>
        <fullName evidence="2">Uncharacterized protein</fullName>
    </submittedName>
</protein>
<feature type="compositionally biased region" description="Gly residues" evidence="1">
    <location>
        <begin position="1"/>
        <end position="16"/>
    </location>
</feature>
<feature type="region of interest" description="Disordered" evidence="1">
    <location>
        <begin position="1"/>
        <end position="28"/>
    </location>
</feature>
<evidence type="ECO:0000313" key="3">
    <source>
        <dbReference type="Proteomes" id="UP001066276"/>
    </source>
</evidence>